<organism evidence="6 7">
    <name type="scientific">Deinococcus carri</name>
    <dbReference type="NCBI Taxonomy" id="1211323"/>
    <lineage>
        <taxon>Bacteria</taxon>
        <taxon>Thermotogati</taxon>
        <taxon>Deinococcota</taxon>
        <taxon>Deinococci</taxon>
        <taxon>Deinococcales</taxon>
        <taxon>Deinococcaceae</taxon>
        <taxon>Deinococcus</taxon>
    </lineage>
</organism>
<dbReference type="CDD" id="cd05007">
    <property type="entry name" value="SIS_Etherase"/>
    <property type="match status" value="1"/>
</dbReference>
<evidence type="ECO:0000256" key="2">
    <source>
        <dbReference type="ARBA" id="ARBA00023277"/>
    </source>
</evidence>
<dbReference type="NCBIfam" id="NF003915">
    <property type="entry name" value="PRK05441.1"/>
    <property type="match status" value="1"/>
</dbReference>
<feature type="active site" description="Proton donor" evidence="3">
    <location>
        <position position="90"/>
    </location>
</feature>
<comment type="similarity">
    <text evidence="3">Belongs to the GCKR-like family. MurNAc-6-P etherase subfamily.</text>
</comment>
<dbReference type="Gene3D" id="3.40.50.10490">
    <property type="entry name" value="Glucose-6-phosphate isomerase like protein, domain 1"/>
    <property type="match status" value="1"/>
</dbReference>
<dbReference type="NCBIfam" id="NF009222">
    <property type="entry name" value="PRK12570.1"/>
    <property type="match status" value="1"/>
</dbReference>
<dbReference type="PANTHER" id="PTHR10088">
    <property type="entry name" value="GLUCOKINASE REGULATORY PROTEIN"/>
    <property type="match status" value="1"/>
</dbReference>
<sequence length="305" mass="30560">MTMPPSSPLPDTRRTEGVHPDHPDLDRLDPLALVQALADDQRAAVEAVRAAAPALAGVVEAALPRLERGGRLVYVGAGTSGRLGVLDATELTPTFSWPPERAVPLIAGGERAIRQAVEGAEDDAEAGRADVCGAGVGPGDVLIAVAASGTTPYVLGAVRAARSLGALTVGLANNPGAPLLAAADCPVLLDTGPEVISGSTRLKAGTAQKIALNTLSSALMVRLGKVYGNLMVDVRASNAKLEARAVRLTCHATGAAEAEARAALEQAGGSVKTALVMLRLGLGAAEAGARLAAAGGHARAALGEG</sequence>
<reference evidence="6 7" key="1">
    <citation type="submission" date="2024-02" db="EMBL/GenBank/DDBJ databases">
        <title>Deinococcus carri NBRC 110142.</title>
        <authorList>
            <person name="Ichikawa N."/>
            <person name="Katano-Makiyama Y."/>
            <person name="Hidaka K."/>
        </authorList>
    </citation>
    <scope>NUCLEOTIDE SEQUENCE [LARGE SCALE GENOMIC DNA]</scope>
    <source>
        <strain evidence="6 7">NBRC 110142</strain>
    </source>
</reference>
<feature type="region of interest" description="Disordered" evidence="4">
    <location>
        <begin position="1"/>
        <end position="26"/>
    </location>
</feature>
<dbReference type="InterPro" id="IPR005488">
    <property type="entry name" value="Etherase_MurQ"/>
</dbReference>
<dbReference type="InterPro" id="IPR040190">
    <property type="entry name" value="MURQ/GCKR"/>
</dbReference>
<dbReference type="NCBIfam" id="TIGR00274">
    <property type="entry name" value="N-acetylmuramic acid 6-phosphate etherase"/>
    <property type="match status" value="1"/>
</dbReference>
<dbReference type="InterPro" id="IPR005486">
    <property type="entry name" value="Glucokinase_regulatory_CS"/>
</dbReference>
<comment type="miscellaneous">
    <text evidence="3">A lyase-type mechanism (elimination/hydration) is suggested for the cleavage of the lactyl ether bond of MurNAc 6-phosphate, with the formation of an alpha,beta-unsaturated aldehyde intermediate with (E)-stereochemistry, followed by the syn addition of water to give product.</text>
</comment>
<dbReference type="EC" id="4.2.1.126" evidence="3"/>
<evidence type="ECO:0000256" key="3">
    <source>
        <dbReference type="HAMAP-Rule" id="MF_00068"/>
    </source>
</evidence>
<evidence type="ECO:0000256" key="4">
    <source>
        <dbReference type="SAM" id="MobiDB-lite"/>
    </source>
</evidence>
<feature type="compositionally biased region" description="Basic and acidic residues" evidence="4">
    <location>
        <begin position="11"/>
        <end position="26"/>
    </location>
</feature>
<dbReference type="HAMAP" id="MF_00068">
    <property type="entry name" value="MurQ"/>
    <property type="match status" value="1"/>
</dbReference>
<dbReference type="Proteomes" id="UP001401887">
    <property type="component" value="Unassembled WGS sequence"/>
</dbReference>
<dbReference type="Pfam" id="PF22645">
    <property type="entry name" value="GKRP_SIS_N"/>
    <property type="match status" value="1"/>
</dbReference>
<protein>
    <recommendedName>
        <fullName evidence="3">N-acetylmuramic acid 6-phosphate etherase</fullName>
        <shortName evidence="3">MurNAc-6-P etherase</shortName>
        <ecNumber evidence="3">4.2.1.126</ecNumber>
    </recommendedName>
    <alternativeName>
        <fullName evidence="3">N-acetylmuramic acid 6-phosphate hydrolase</fullName>
    </alternativeName>
    <alternativeName>
        <fullName evidence="3">N-acetylmuramic acid 6-phosphate lyase</fullName>
    </alternativeName>
</protein>
<keyword evidence="1 3" id="KW-0456">Lyase</keyword>
<comment type="pathway">
    <text evidence="3">Amino-sugar metabolism; N-acetylmuramate degradation.</text>
</comment>
<evidence type="ECO:0000313" key="6">
    <source>
        <dbReference type="EMBL" id="GAA5512818.1"/>
    </source>
</evidence>
<dbReference type="InterPro" id="IPR001347">
    <property type="entry name" value="SIS_dom"/>
</dbReference>
<dbReference type="InterPro" id="IPR046348">
    <property type="entry name" value="SIS_dom_sf"/>
</dbReference>
<dbReference type="RefSeq" id="WP_345463364.1">
    <property type="nucleotide sequence ID" value="NZ_BAABRP010000004.1"/>
</dbReference>
<keyword evidence="7" id="KW-1185">Reference proteome</keyword>
<evidence type="ECO:0000256" key="1">
    <source>
        <dbReference type="ARBA" id="ARBA00023239"/>
    </source>
</evidence>
<proteinExistence type="inferred from homology"/>
<evidence type="ECO:0000313" key="7">
    <source>
        <dbReference type="Proteomes" id="UP001401887"/>
    </source>
</evidence>
<dbReference type="Gene3D" id="1.10.8.1080">
    <property type="match status" value="1"/>
</dbReference>
<comment type="catalytic activity">
    <reaction evidence="3">
        <text>N-acetyl-D-muramate 6-phosphate + H2O = N-acetyl-D-glucosamine 6-phosphate + (R)-lactate</text>
        <dbReference type="Rhea" id="RHEA:26410"/>
        <dbReference type="ChEBI" id="CHEBI:15377"/>
        <dbReference type="ChEBI" id="CHEBI:16004"/>
        <dbReference type="ChEBI" id="CHEBI:57513"/>
        <dbReference type="ChEBI" id="CHEBI:58722"/>
        <dbReference type="EC" id="4.2.1.126"/>
    </reaction>
</comment>
<gene>
    <name evidence="3 6" type="primary">murQ</name>
    <name evidence="6" type="ORF">Dcar01_01542</name>
</gene>
<comment type="subunit">
    <text evidence="3">Homodimer.</text>
</comment>
<evidence type="ECO:0000259" key="5">
    <source>
        <dbReference type="PROSITE" id="PS51464"/>
    </source>
</evidence>
<name>A0ABP9W631_9DEIO</name>
<dbReference type="EMBL" id="BAABRP010000004">
    <property type="protein sequence ID" value="GAA5512818.1"/>
    <property type="molecule type" value="Genomic_DNA"/>
</dbReference>
<comment type="function">
    <text evidence="3">Specifically catalyzes the cleavage of the D-lactyl ether substituent of MurNAc 6-phosphate, producing GlcNAc 6-phosphate and D-lactate.</text>
</comment>
<keyword evidence="2 3" id="KW-0119">Carbohydrate metabolism</keyword>
<dbReference type="PANTHER" id="PTHR10088:SF4">
    <property type="entry name" value="GLUCOKINASE REGULATORY PROTEIN"/>
    <property type="match status" value="1"/>
</dbReference>
<dbReference type="PROSITE" id="PS51464">
    <property type="entry name" value="SIS"/>
    <property type="match status" value="1"/>
</dbReference>
<dbReference type="PROSITE" id="PS01272">
    <property type="entry name" value="GCKR"/>
    <property type="match status" value="1"/>
</dbReference>
<dbReference type="SUPFAM" id="SSF53697">
    <property type="entry name" value="SIS domain"/>
    <property type="match status" value="1"/>
</dbReference>
<comment type="caution">
    <text evidence="6">The sequence shown here is derived from an EMBL/GenBank/DDBJ whole genome shotgun (WGS) entry which is preliminary data.</text>
</comment>
<accession>A0ABP9W631</accession>
<feature type="domain" description="SIS" evidence="5">
    <location>
        <begin position="62"/>
        <end position="225"/>
    </location>
</feature>
<feature type="active site" evidence="3">
    <location>
        <position position="121"/>
    </location>
</feature>